<dbReference type="AlphaFoldDB" id="A0A1H7LAQ7"/>
<sequence>MKSIIKMISMISVISITLFSCKKDEQKVVITAKNIPVLVSSNTTVSLTKDEAEEEAVNFSWDTLDYKWSDPSVSTDILTYTIQIGRSGDDFRSGMITKTTKSKSLALSVQELNKAFLDLGFLPHDTSKVDIRLNAGLAPNAPLYSNVITLTASPYELASYLYVPGAYQGWDPVTALRLQSAMSNGIYIGEINFPEADSEFKITPAPTWDISYGDAGSGKISLDASGNFKSPGAGNYRITVNTNDNTIEFELLAN</sequence>
<dbReference type="PROSITE" id="PS51257">
    <property type="entry name" value="PROKAR_LIPOPROTEIN"/>
    <property type="match status" value="1"/>
</dbReference>
<evidence type="ECO:0000259" key="1">
    <source>
        <dbReference type="Pfam" id="PF14292"/>
    </source>
</evidence>
<dbReference type="STRING" id="407022.SAMN05661044_01613"/>
<proteinExistence type="predicted"/>
<evidence type="ECO:0000313" key="2">
    <source>
        <dbReference type="EMBL" id="SEK96052.1"/>
    </source>
</evidence>
<dbReference type="Pfam" id="PF14292">
    <property type="entry name" value="SusE"/>
    <property type="match status" value="1"/>
</dbReference>
<dbReference type="Gene3D" id="2.60.40.3620">
    <property type="match status" value="1"/>
</dbReference>
<protein>
    <submittedName>
        <fullName evidence="2">SusE outer membrane protein</fullName>
    </submittedName>
</protein>
<dbReference type="EMBL" id="FOAF01000001">
    <property type="protein sequence ID" value="SEK96052.1"/>
    <property type="molecule type" value="Genomic_DNA"/>
</dbReference>
<organism evidence="2 3">
    <name type="scientific">Olivibacter domesticus</name>
    <name type="common">Pseudosphingobacterium domesticum</name>
    <dbReference type="NCBI Taxonomy" id="407022"/>
    <lineage>
        <taxon>Bacteria</taxon>
        <taxon>Pseudomonadati</taxon>
        <taxon>Bacteroidota</taxon>
        <taxon>Sphingobacteriia</taxon>
        <taxon>Sphingobacteriales</taxon>
        <taxon>Sphingobacteriaceae</taxon>
        <taxon>Olivibacter</taxon>
    </lineage>
</organism>
<dbReference type="InterPro" id="IPR025970">
    <property type="entry name" value="SusE"/>
</dbReference>
<dbReference type="Proteomes" id="UP000199421">
    <property type="component" value="Unassembled WGS sequence"/>
</dbReference>
<keyword evidence="3" id="KW-1185">Reference proteome</keyword>
<name>A0A1H7LAQ7_OLID1</name>
<dbReference type="CDD" id="cd12967">
    <property type="entry name" value="CBM_SusE-F_like_u1"/>
    <property type="match status" value="1"/>
</dbReference>
<gene>
    <name evidence="2" type="ORF">SAMN05661044_01613</name>
</gene>
<accession>A0A1H7LAQ7</accession>
<feature type="domain" description="SusE outer membrane protein" evidence="1">
    <location>
        <begin position="23"/>
        <end position="134"/>
    </location>
</feature>
<evidence type="ECO:0000313" key="3">
    <source>
        <dbReference type="Proteomes" id="UP000199421"/>
    </source>
</evidence>
<reference evidence="3" key="1">
    <citation type="submission" date="2016-10" db="EMBL/GenBank/DDBJ databases">
        <authorList>
            <person name="Varghese N."/>
            <person name="Submissions S."/>
        </authorList>
    </citation>
    <scope>NUCLEOTIDE SEQUENCE [LARGE SCALE GENOMIC DNA]</scope>
    <source>
        <strain evidence="3">DSM 18733</strain>
    </source>
</reference>